<dbReference type="InterPro" id="IPR052462">
    <property type="entry name" value="SLIRP/GR-RBP-like"/>
</dbReference>
<dbReference type="InterPro" id="IPR000504">
    <property type="entry name" value="RRM_dom"/>
</dbReference>
<reference evidence="5" key="2">
    <citation type="journal article" date="2022" name="Res Sq">
        <title>Comparative Genomics Reveals Insights into the Divergent Evolution of Astigmatic Mites and Household Pest Adaptations.</title>
        <authorList>
            <person name="Xiong Q."/>
            <person name="Wan A.T.-Y."/>
            <person name="Liu X.-Y."/>
            <person name="Fung C.S.-H."/>
            <person name="Xiao X."/>
            <person name="Malainual N."/>
            <person name="Hou J."/>
            <person name="Wang L."/>
            <person name="Wang M."/>
            <person name="Yang K."/>
            <person name="Cui Y."/>
            <person name="Leung E."/>
            <person name="Nong W."/>
            <person name="Shin S.-K."/>
            <person name="Au S."/>
            <person name="Jeong K.Y."/>
            <person name="Chew F.T."/>
            <person name="Hui J."/>
            <person name="Leung T.F."/>
            <person name="Tungtrongchitr A."/>
            <person name="Zhong N."/>
            <person name="Liu Z."/>
            <person name="Tsui S."/>
        </authorList>
    </citation>
    <scope>NUCLEOTIDE SEQUENCE</scope>
    <source>
        <strain evidence="5">Derf</strain>
        <tissue evidence="5">Whole organism</tissue>
    </source>
</reference>
<name>A0A922HPL2_DERFA</name>
<dbReference type="InterPro" id="IPR012677">
    <property type="entry name" value="Nucleotide-bd_a/b_plait_sf"/>
</dbReference>
<dbReference type="GO" id="GO:0003723">
    <property type="term" value="F:RNA binding"/>
    <property type="evidence" value="ECO:0007669"/>
    <property type="project" value="UniProtKB-UniRule"/>
</dbReference>
<dbReference type="PROSITE" id="PS50102">
    <property type="entry name" value="RRM"/>
    <property type="match status" value="2"/>
</dbReference>
<evidence type="ECO:0000256" key="2">
    <source>
        <dbReference type="PROSITE-ProRule" id="PRU00176"/>
    </source>
</evidence>
<evidence type="ECO:0000313" key="5">
    <source>
        <dbReference type="EMBL" id="KAH9493996.1"/>
    </source>
</evidence>
<dbReference type="InterPro" id="IPR035979">
    <property type="entry name" value="RBD_domain_sf"/>
</dbReference>
<evidence type="ECO:0000313" key="6">
    <source>
        <dbReference type="Proteomes" id="UP000790347"/>
    </source>
</evidence>
<dbReference type="Proteomes" id="UP000790347">
    <property type="component" value="Unassembled WGS sequence"/>
</dbReference>
<dbReference type="Pfam" id="PF00076">
    <property type="entry name" value="RRM_1"/>
    <property type="match status" value="3"/>
</dbReference>
<feature type="domain" description="RRM" evidence="4">
    <location>
        <begin position="474"/>
        <end position="552"/>
    </location>
</feature>
<dbReference type="FunFam" id="3.30.70.330:FF:000569">
    <property type="entry name" value="ELAV-Type RNA binding-protein family"/>
    <property type="match status" value="1"/>
</dbReference>
<accession>A0A922HPL2</accession>
<dbReference type="EMBL" id="ASGP02000008">
    <property type="protein sequence ID" value="KAH9493996.1"/>
    <property type="molecule type" value="Genomic_DNA"/>
</dbReference>
<dbReference type="SUPFAM" id="SSF54928">
    <property type="entry name" value="RNA-binding domain, RBD"/>
    <property type="match status" value="2"/>
</dbReference>
<dbReference type="CDD" id="cd12362">
    <property type="entry name" value="RRM3_CELF1-6"/>
    <property type="match status" value="1"/>
</dbReference>
<feature type="compositionally biased region" description="Acidic residues" evidence="3">
    <location>
        <begin position="78"/>
        <end position="98"/>
    </location>
</feature>
<dbReference type="Gene3D" id="3.30.70.330">
    <property type="match status" value="3"/>
</dbReference>
<feature type="domain" description="RRM" evidence="4">
    <location>
        <begin position="157"/>
        <end position="237"/>
    </location>
</feature>
<evidence type="ECO:0000256" key="1">
    <source>
        <dbReference type="ARBA" id="ARBA00022884"/>
    </source>
</evidence>
<comment type="caution">
    <text evidence="5">The sequence shown here is derived from an EMBL/GenBank/DDBJ whole genome shotgun (WGS) entry which is preliminary data.</text>
</comment>
<reference evidence="5" key="1">
    <citation type="submission" date="2013-05" db="EMBL/GenBank/DDBJ databases">
        <authorList>
            <person name="Yim A.K.Y."/>
            <person name="Chan T.F."/>
            <person name="Ji K.M."/>
            <person name="Liu X.Y."/>
            <person name="Zhou J.W."/>
            <person name="Li R.Q."/>
            <person name="Yang K.Y."/>
            <person name="Li J."/>
            <person name="Li M."/>
            <person name="Law P.T.W."/>
            <person name="Wu Y.L."/>
            <person name="Cai Z.L."/>
            <person name="Qin H."/>
            <person name="Bao Y."/>
            <person name="Leung R.K.K."/>
            <person name="Ng P.K.S."/>
            <person name="Zou J."/>
            <person name="Zhong X.J."/>
            <person name="Ran P.X."/>
            <person name="Zhong N.S."/>
            <person name="Liu Z.G."/>
            <person name="Tsui S.K.W."/>
        </authorList>
    </citation>
    <scope>NUCLEOTIDE SEQUENCE</scope>
    <source>
        <strain evidence="5">Derf</strain>
        <tissue evidence="5">Whole organism</tissue>
    </source>
</reference>
<keyword evidence="6" id="KW-1185">Reference proteome</keyword>
<dbReference type="PANTHER" id="PTHR48027">
    <property type="entry name" value="HETEROGENEOUS NUCLEAR RIBONUCLEOPROTEIN 87F-RELATED"/>
    <property type="match status" value="1"/>
</dbReference>
<feature type="region of interest" description="Disordered" evidence="3">
    <location>
        <begin position="1"/>
        <end position="25"/>
    </location>
</feature>
<feature type="compositionally biased region" description="Low complexity" evidence="3">
    <location>
        <begin position="58"/>
        <end position="67"/>
    </location>
</feature>
<gene>
    <name evidence="5" type="primary">CELF1</name>
    <name evidence="5" type="ORF">DERF_014720</name>
</gene>
<organism evidence="5 6">
    <name type="scientific">Dermatophagoides farinae</name>
    <name type="common">American house dust mite</name>
    <dbReference type="NCBI Taxonomy" id="6954"/>
    <lineage>
        <taxon>Eukaryota</taxon>
        <taxon>Metazoa</taxon>
        <taxon>Ecdysozoa</taxon>
        <taxon>Arthropoda</taxon>
        <taxon>Chelicerata</taxon>
        <taxon>Arachnida</taxon>
        <taxon>Acari</taxon>
        <taxon>Acariformes</taxon>
        <taxon>Sarcoptiformes</taxon>
        <taxon>Astigmata</taxon>
        <taxon>Psoroptidia</taxon>
        <taxon>Analgoidea</taxon>
        <taxon>Pyroglyphidae</taxon>
        <taxon>Dermatophagoidinae</taxon>
        <taxon>Dermatophagoides</taxon>
    </lineage>
</organism>
<sequence length="557" mass="62283">MESLIELNHTNHSDNGDDDNNEKMVNNDQNELSIIQSTTNNNDDFKLIDNQNHDDSNRNFVDNNNNNHEYQINSNNDDIVDDADPDDDDDDDDDDENGGSETTNNIRKPDNDSMKMFVGQIPRDWYEDDCRQLLEPYGEIYAINILKDKETKKSKDRKLFIGKLPKFITETEILKTFEQFGLIEECIILRDNQGQSRGCAFVTFSTRSNATQAMRELNQTKIFDGCMVPIVVKFAESNPDHQHQRRQQQQQQQSNSHSDLRSPITIMNSLFNTTSPMAAINLSAQPLVSYPRVHAQSPNSSITSTGTNALSAIDQTNSVYLNNLIKFQQQQSQQQQLLNMSTLSHPTANPYATAAALPTDLTYPNLVLGTKSTATAAALIASGQISAAAYPTTATVTNTSPTHHFPLVAMAANAKLADSLTMAAMTATSPYHHAYHHHHHHPAVYHAKHHYGLTTTTTTAAMNNGKQIEGPDGSNLFIYHLPAEYSDYDLITLFAPFGNVISAKVFIDKNSNLSKCFGFVSYDNPESAQNAIRSMNGFQVMNKRLKVQLKKVREKPY</sequence>
<proteinExistence type="predicted"/>
<dbReference type="SMART" id="SM00360">
    <property type="entry name" value="RRM"/>
    <property type="match status" value="2"/>
</dbReference>
<protein>
    <submittedName>
        <fullName evidence="5">CUGBP Elav-like member 1</fullName>
    </submittedName>
</protein>
<dbReference type="AlphaFoldDB" id="A0A922HPL2"/>
<evidence type="ECO:0000259" key="4">
    <source>
        <dbReference type="PROSITE" id="PS50102"/>
    </source>
</evidence>
<feature type="region of interest" description="Disordered" evidence="3">
    <location>
        <begin position="48"/>
        <end position="113"/>
    </location>
</feature>
<evidence type="ECO:0000256" key="3">
    <source>
        <dbReference type="SAM" id="MobiDB-lite"/>
    </source>
</evidence>
<feature type="region of interest" description="Disordered" evidence="3">
    <location>
        <begin position="238"/>
        <end position="261"/>
    </location>
</feature>
<keyword evidence="1 2" id="KW-0694">RNA-binding</keyword>
<feature type="compositionally biased region" description="Basic and acidic residues" evidence="3">
    <location>
        <begin position="48"/>
        <end position="57"/>
    </location>
</feature>